<feature type="compositionally biased region" description="Low complexity" evidence="1">
    <location>
        <begin position="23"/>
        <end position="43"/>
    </location>
</feature>
<evidence type="ECO:0000313" key="3">
    <source>
        <dbReference type="Proteomes" id="UP001372834"/>
    </source>
</evidence>
<reference evidence="2 3" key="1">
    <citation type="submission" date="2023-10" db="EMBL/GenBank/DDBJ databases">
        <title>Genomes of two closely related lineages of the louse Polyplax serrata with different host specificities.</title>
        <authorList>
            <person name="Martinu J."/>
            <person name="Tarabai H."/>
            <person name="Stefka J."/>
            <person name="Hypsa V."/>
        </authorList>
    </citation>
    <scope>NUCLEOTIDE SEQUENCE [LARGE SCALE GENOMIC DNA]</scope>
    <source>
        <strain evidence="2">HR10_N</strain>
    </source>
</reference>
<proteinExistence type="predicted"/>
<dbReference type="AlphaFoldDB" id="A0AAN8S2F4"/>
<name>A0AAN8S2F4_POLSC</name>
<comment type="caution">
    <text evidence="2">The sequence shown here is derived from an EMBL/GenBank/DDBJ whole genome shotgun (WGS) entry which is preliminary data.</text>
</comment>
<protein>
    <submittedName>
        <fullName evidence="2">Uncharacterized protein</fullName>
    </submittedName>
</protein>
<accession>A0AAN8S2F4</accession>
<gene>
    <name evidence="2" type="ORF">RUM43_002047</name>
</gene>
<dbReference type="Proteomes" id="UP001372834">
    <property type="component" value="Unassembled WGS sequence"/>
</dbReference>
<evidence type="ECO:0000256" key="1">
    <source>
        <dbReference type="SAM" id="MobiDB-lite"/>
    </source>
</evidence>
<feature type="region of interest" description="Disordered" evidence="1">
    <location>
        <begin position="1"/>
        <end position="43"/>
    </location>
</feature>
<organism evidence="2 3">
    <name type="scientific">Polyplax serrata</name>
    <name type="common">Common mouse louse</name>
    <dbReference type="NCBI Taxonomy" id="468196"/>
    <lineage>
        <taxon>Eukaryota</taxon>
        <taxon>Metazoa</taxon>
        <taxon>Ecdysozoa</taxon>
        <taxon>Arthropoda</taxon>
        <taxon>Hexapoda</taxon>
        <taxon>Insecta</taxon>
        <taxon>Pterygota</taxon>
        <taxon>Neoptera</taxon>
        <taxon>Paraneoptera</taxon>
        <taxon>Psocodea</taxon>
        <taxon>Troctomorpha</taxon>
        <taxon>Phthiraptera</taxon>
        <taxon>Anoplura</taxon>
        <taxon>Polyplacidae</taxon>
        <taxon>Polyplax</taxon>
    </lineage>
</organism>
<dbReference type="EMBL" id="JAWJWE010000036">
    <property type="protein sequence ID" value="KAK6628235.1"/>
    <property type="molecule type" value="Genomic_DNA"/>
</dbReference>
<sequence length="160" mass="17415">MRDGTRVRKNVVTRPNPGCKRITTTTSTTTGTDTTTGDTTGTTTTYEENLATGHDVTPIWISSTTDNRGLIALSLGLETSAIHVTQGPPQRDIRGTQEHTVLRHDAYPLSAFTPALPSMPAHRPCFTRMPLAAFTRQMKIDQWEASNGCSVCIHDGFAND</sequence>
<evidence type="ECO:0000313" key="2">
    <source>
        <dbReference type="EMBL" id="KAK6628235.1"/>
    </source>
</evidence>